<dbReference type="AlphaFoldDB" id="A0A653DKU3"/>
<protein>
    <submittedName>
        <fullName evidence="1">Uncharacterized protein</fullName>
    </submittedName>
</protein>
<proteinExistence type="predicted"/>
<evidence type="ECO:0000313" key="2">
    <source>
        <dbReference type="Proteomes" id="UP000410492"/>
    </source>
</evidence>
<sequence>LLTRSSKGVAAKIKTIKISFLPLRKQFPKMKLQPKNNT</sequence>
<evidence type="ECO:0000313" key="1">
    <source>
        <dbReference type="EMBL" id="VEN60457.1"/>
    </source>
</evidence>
<feature type="non-terminal residue" evidence="1">
    <location>
        <position position="1"/>
    </location>
</feature>
<organism evidence="1 2">
    <name type="scientific">Callosobruchus maculatus</name>
    <name type="common">Southern cowpea weevil</name>
    <name type="synonym">Pulse bruchid</name>
    <dbReference type="NCBI Taxonomy" id="64391"/>
    <lineage>
        <taxon>Eukaryota</taxon>
        <taxon>Metazoa</taxon>
        <taxon>Ecdysozoa</taxon>
        <taxon>Arthropoda</taxon>
        <taxon>Hexapoda</taxon>
        <taxon>Insecta</taxon>
        <taxon>Pterygota</taxon>
        <taxon>Neoptera</taxon>
        <taxon>Endopterygota</taxon>
        <taxon>Coleoptera</taxon>
        <taxon>Polyphaga</taxon>
        <taxon>Cucujiformia</taxon>
        <taxon>Chrysomeloidea</taxon>
        <taxon>Chrysomelidae</taxon>
        <taxon>Bruchinae</taxon>
        <taxon>Bruchini</taxon>
        <taxon>Callosobruchus</taxon>
    </lineage>
</organism>
<name>A0A653DKU3_CALMS</name>
<accession>A0A653DKU3</accession>
<dbReference type="EMBL" id="CAACVG010012544">
    <property type="protein sequence ID" value="VEN60457.1"/>
    <property type="molecule type" value="Genomic_DNA"/>
</dbReference>
<keyword evidence="2" id="KW-1185">Reference proteome</keyword>
<dbReference type="Proteomes" id="UP000410492">
    <property type="component" value="Unassembled WGS sequence"/>
</dbReference>
<gene>
    <name evidence="1" type="ORF">CALMAC_LOCUS18149</name>
</gene>
<reference evidence="1 2" key="1">
    <citation type="submission" date="2019-01" db="EMBL/GenBank/DDBJ databases">
        <authorList>
            <person name="Sayadi A."/>
        </authorList>
    </citation>
    <scope>NUCLEOTIDE SEQUENCE [LARGE SCALE GENOMIC DNA]</scope>
</reference>